<evidence type="ECO:0000256" key="11">
    <source>
        <dbReference type="PIRNR" id="PIRNR001365"/>
    </source>
</evidence>
<comment type="pathway">
    <text evidence="2 11">Amino-acid biosynthesis; L-lysine biosynthesis via DAP pathway; (S)-tetrahydrodipicolinate from L-aspartate: step 3/4.</text>
</comment>
<feature type="active site" description="Proton donor/acceptor" evidence="12">
    <location>
        <position position="125"/>
    </location>
</feature>
<feature type="binding site" evidence="13">
    <location>
        <position position="192"/>
    </location>
    <ligand>
        <name>pyruvate</name>
        <dbReference type="ChEBI" id="CHEBI:15361"/>
    </ligand>
</feature>
<dbReference type="EC" id="4.3.3.7" evidence="4 11"/>
<keyword evidence="15" id="KW-1185">Reference proteome</keyword>
<evidence type="ECO:0000256" key="5">
    <source>
        <dbReference type="ARBA" id="ARBA00022605"/>
    </source>
</evidence>
<feature type="active site" description="Schiff-base intermediate with substrate" evidence="12">
    <location>
        <position position="153"/>
    </location>
</feature>
<dbReference type="GO" id="GO:0008840">
    <property type="term" value="F:4-hydroxy-tetrahydrodipicolinate synthase activity"/>
    <property type="evidence" value="ECO:0007669"/>
    <property type="project" value="UniProtKB-EC"/>
</dbReference>
<evidence type="ECO:0000256" key="9">
    <source>
        <dbReference type="ARBA" id="ARBA00023270"/>
    </source>
</evidence>
<dbReference type="InterPro" id="IPR020624">
    <property type="entry name" value="Schiff_base-form_aldolases_CS"/>
</dbReference>
<comment type="similarity">
    <text evidence="3 11">Belongs to the DapA family.</text>
</comment>
<dbReference type="PANTHER" id="PTHR12128:SF15">
    <property type="entry name" value="4-HYDROXY-TETRAHYDRODIPICOLINATE SYNTHASE 1, CHLOROPLASTIC"/>
    <property type="match status" value="1"/>
</dbReference>
<evidence type="ECO:0000256" key="2">
    <source>
        <dbReference type="ARBA" id="ARBA00005120"/>
    </source>
</evidence>
<comment type="function">
    <text evidence="1">Catalyzes the condensation of (S)-aspartate-beta-semialdehyde [(S)-ASA] and pyruvate to 4-hydroxy-tetrahydrodipicolinate (HTPA).</text>
</comment>
<keyword evidence="6" id="KW-0220">Diaminopimelate biosynthesis</keyword>
<evidence type="ECO:0000256" key="3">
    <source>
        <dbReference type="ARBA" id="ARBA00007592"/>
    </source>
</evidence>
<dbReference type="NCBIfam" id="TIGR00674">
    <property type="entry name" value="dapA"/>
    <property type="match status" value="1"/>
</dbReference>
<dbReference type="InterPro" id="IPR013785">
    <property type="entry name" value="Aldolase_TIM"/>
</dbReference>
<dbReference type="GO" id="GO:0009089">
    <property type="term" value="P:lysine biosynthetic process via diaminopimelate"/>
    <property type="evidence" value="ECO:0007669"/>
    <property type="project" value="InterPro"/>
</dbReference>
<dbReference type="AlphaFoldDB" id="A0AAD9IIU8"/>
<dbReference type="GO" id="GO:0019877">
    <property type="term" value="P:diaminopimelate biosynthetic process"/>
    <property type="evidence" value="ECO:0007669"/>
    <property type="project" value="UniProtKB-KW"/>
</dbReference>
<keyword evidence="5" id="KW-0028">Amino-acid biosynthesis</keyword>
<evidence type="ECO:0000256" key="7">
    <source>
        <dbReference type="ARBA" id="ARBA00023154"/>
    </source>
</evidence>
<accession>A0AAD9IIU8</accession>
<sequence>MPIKTPYLESGKFDLAAYDRLLELQIANGVDGVIVGGTTGEGQLMSWDEHIMLIAHTVNCFGDQIRVVGNTGSNSTREAVHATEQGFAVGMDAALQINPYYGKTSTTGLLTHFKAVLDEGPGIIYNVPGRTGQDIPDDIILSLKDHANMLGVKECTGNPRIEGYTSRGMACWSGNDDEAHAARHSHGATGVISVTSNLVPGAFSRLMETRDDALAAKLDALIAWLFAEPNPIGVNTALMMCGLAKPVFRLPYVPLSRAQREEGAKLLEAVREHLPGVEAIRVMEDDEFKIMAKF</sequence>
<dbReference type="Pfam" id="PF00701">
    <property type="entry name" value="DHDPS"/>
    <property type="match status" value="1"/>
</dbReference>
<evidence type="ECO:0000256" key="12">
    <source>
        <dbReference type="PIRSR" id="PIRSR001365-1"/>
    </source>
</evidence>
<dbReference type="Proteomes" id="UP001255856">
    <property type="component" value="Unassembled WGS sequence"/>
</dbReference>
<proteinExistence type="inferred from homology"/>
<evidence type="ECO:0000256" key="1">
    <source>
        <dbReference type="ARBA" id="ARBA00003294"/>
    </source>
</evidence>
<dbReference type="EMBL" id="JASFZW010000005">
    <property type="protein sequence ID" value="KAK2077980.1"/>
    <property type="molecule type" value="Genomic_DNA"/>
</dbReference>
<evidence type="ECO:0000313" key="15">
    <source>
        <dbReference type="Proteomes" id="UP001255856"/>
    </source>
</evidence>
<dbReference type="CDD" id="cd00950">
    <property type="entry name" value="DHDPS"/>
    <property type="match status" value="1"/>
</dbReference>
<keyword evidence="9" id="KW-0704">Schiff base</keyword>
<dbReference type="PROSITE" id="PS00666">
    <property type="entry name" value="DHDPS_2"/>
    <property type="match status" value="1"/>
</dbReference>
<comment type="caution">
    <text evidence="14">The sequence shown here is derived from an EMBL/GenBank/DDBJ whole genome shotgun (WGS) entry which is preliminary data.</text>
</comment>
<name>A0AAD9IIU8_PROWI</name>
<dbReference type="InterPro" id="IPR020625">
    <property type="entry name" value="Schiff_base-form_aldolases_AS"/>
</dbReference>
<evidence type="ECO:0000313" key="14">
    <source>
        <dbReference type="EMBL" id="KAK2077980.1"/>
    </source>
</evidence>
<evidence type="ECO:0000256" key="10">
    <source>
        <dbReference type="ARBA" id="ARBA00047836"/>
    </source>
</evidence>
<keyword evidence="7" id="KW-0457">Lysine biosynthesis</keyword>
<dbReference type="PANTHER" id="PTHR12128">
    <property type="entry name" value="DIHYDRODIPICOLINATE SYNTHASE"/>
    <property type="match status" value="1"/>
</dbReference>
<feature type="binding site" evidence="13">
    <location>
        <position position="39"/>
    </location>
    <ligand>
        <name>pyruvate</name>
        <dbReference type="ChEBI" id="CHEBI:15361"/>
    </ligand>
</feature>
<dbReference type="InterPro" id="IPR002220">
    <property type="entry name" value="DapA-like"/>
</dbReference>
<evidence type="ECO:0000256" key="6">
    <source>
        <dbReference type="ARBA" id="ARBA00022915"/>
    </source>
</evidence>
<reference evidence="14" key="1">
    <citation type="submission" date="2021-01" db="EMBL/GenBank/DDBJ databases">
        <authorList>
            <person name="Eckstrom K.M.E."/>
        </authorList>
    </citation>
    <scope>NUCLEOTIDE SEQUENCE</scope>
    <source>
        <strain evidence="14">UVCC 0001</strain>
    </source>
</reference>
<dbReference type="InterPro" id="IPR005263">
    <property type="entry name" value="DapA"/>
</dbReference>
<organism evidence="14 15">
    <name type="scientific">Prototheca wickerhamii</name>
    <dbReference type="NCBI Taxonomy" id="3111"/>
    <lineage>
        <taxon>Eukaryota</taxon>
        <taxon>Viridiplantae</taxon>
        <taxon>Chlorophyta</taxon>
        <taxon>core chlorophytes</taxon>
        <taxon>Trebouxiophyceae</taxon>
        <taxon>Chlorellales</taxon>
        <taxon>Chlorellaceae</taxon>
        <taxon>Prototheca</taxon>
    </lineage>
</organism>
<evidence type="ECO:0000256" key="8">
    <source>
        <dbReference type="ARBA" id="ARBA00023239"/>
    </source>
</evidence>
<dbReference type="PRINTS" id="PR00146">
    <property type="entry name" value="DHPICSNTHASE"/>
</dbReference>
<dbReference type="PROSITE" id="PS00665">
    <property type="entry name" value="DHDPS_1"/>
    <property type="match status" value="1"/>
</dbReference>
<gene>
    <name evidence="14" type="primary">DHDPS2</name>
    <name evidence="14" type="ORF">QBZ16_003848</name>
</gene>
<dbReference type="SUPFAM" id="SSF51569">
    <property type="entry name" value="Aldolase"/>
    <property type="match status" value="1"/>
</dbReference>
<protein>
    <recommendedName>
        <fullName evidence="4 11">4-hydroxy-tetrahydrodipicolinate synthase</fullName>
        <shortName evidence="11">HTPA synthase</shortName>
        <ecNumber evidence="4 11">4.3.3.7</ecNumber>
    </recommendedName>
</protein>
<keyword evidence="8 11" id="KW-0456">Lyase</keyword>
<dbReference type="PIRSF" id="PIRSF001365">
    <property type="entry name" value="DHDPS"/>
    <property type="match status" value="1"/>
</dbReference>
<dbReference type="Gene3D" id="3.20.20.70">
    <property type="entry name" value="Aldolase class I"/>
    <property type="match status" value="1"/>
</dbReference>
<evidence type="ECO:0000256" key="13">
    <source>
        <dbReference type="PIRSR" id="PIRSR001365-2"/>
    </source>
</evidence>
<dbReference type="SMART" id="SM01130">
    <property type="entry name" value="DHDPS"/>
    <property type="match status" value="1"/>
</dbReference>
<evidence type="ECO:0000256" key="4">
    <source>
        <dbReference type="ARBA" id="ARBA00012086"/>
    </source>
</evidence>
<comment type="catalytic activity">
    <reaction evidence="10 11">
        <text>L-aspartate 4-semialdehyde + pyruvate = (2S,4S)-4-hydroxy-2,3,4,5-tetrahydrodipicolinate + H2O + H(+)</text>
        <dbReference type="Rhea" id="RHEA:34171"/>
        <dbReference type="ChEBI" id="CHEBI:15361"/>
        <dbReference type="ChEBI" id="CHEBI:15377"/>
        <dbReference type="ChEBI" id="CHEBI:15378"/>
        <dbReference type="ChEBI" id="CHEBI:67139"/>
        <dbReference type="ChEBI" id="CHEBI:537519"/>
        <dbReference type="EC" id="4.3.3.7"/>
    </reaction>
</comment>